<dbReference type="Proteomes" id="UP000447873">
    <property type="component" value="Unassembled WGS sequence"/>
</dbReference>
<feature type="region of interest" description="Disordered" evidence="1">
    <location>
        <begin position="576"/>
        <end position="633"/>
    </location>
</feature>
<feature type="compositionally biased region" description="Polar residues" evidence="1">
    <location>
        <begin position="596"/>
        <end position="622"/>
    </location>
</feature>
<feature type="domain" description="CRAL-TRIO" evidence="3">
    <location>
        <begin position="338"/>
        <end position="483"/>
    </location>
</feature>
<dbReference type="PROSITE" id="PS50191">
    <property type="entry name" value="CRAL_TRIO"/>
    <property type="match status" value="1"/>
</dbReference>
<dbReference type="CDD" id="cd00170">
    <property type="entry name" value="SEC14"/>
    <property type="match status" value="1"/>
</dbReference>
<name>A0A8H3Z8Z3_VENIN</name>
<keyword evidence="2" id="KW-1133">Transmembrane helix</keyword>
<keyword evidence="2" id="KW-0472">Membrane</keyword>
<dbReference type="InterPro" id="IPR011074">
    <property type="entry name" value="CRAL/TRIO_N_dom"/>
</dbReference>
<organism evidence="4 5">
    <name type="scientific">Venturia inaequalis</name>
    <name type="common">Apple scab fungus</name>
    <dbReference type="NCBI Taxonomy" id="5025"/>
    <lineage>
        <taxon>Eukaryota</taxon>
        <taxon>Fungi</taxon>
        <taxon>Dikarya</taxon>
        <taxon>Ascomycota</taxon>
        <taxon>Pezizomycotina</taxon>
        <taxon>Dothideomycetes</taxon>
        <taxon>Pleosporomycetidae</taxon>
        <taxon>Venturiales</taxon>
        <taxon>Venturiaceae</taxon>
        <taxon>Venturia</taxon>
    </lineage>
</organism>
<evidence type="ECO:0000313" key="5">
    <source>
        <dbReference type="Proteomes" id="UP000447873"/>
    </source>
</evidence>
<dbReference type="InterPro" id="IPR036865">
    <property type="entry name" value="CRAL-TRIO_dom_sf"/>
</dbReference>
<comment type="caution">
    <text evidence="4">The sequence shown here is derived from an EMBL/GenBank/DDBJ whole genome shotgun (WGS) entry which is preliminary data.</text>
</comment>
<evidence type="ECO:0000256" key="1">
    <source>
        <dbReference type="SAM" id="MobiDB-lite"/>
    </source>
</evidence>
<dbReference type="Pfam" id="PF00650">
    <property type="entry name" value="CRAL_TRIO"/>
    <property type="match status" value="1"/>
</dbReference>
<reference evidence="4 5" key="1">
    <citation type="submission" date="2018-12" db="EMBL/GenBank/DDBJ databases">
        <title>Venturia inaequalis Genome Resource.</title>
        <authorList>
            <person name="Lichtner F.J."/>
        </authorList>
    </citation>
    <scope>NUCLEOTIDE SEQUENCE [LARGE SCALE GENOMIC DNA]</scope>
    <source>
        <strain evidence="4 5">120213</strain>
    </source>
</reference>
<dbReference type="InterPro" id="IPR036273">
    <property type="entry name" value="CRAL/TRIO_N_dom_sf"/>
</dbReference>
<sequence length="633" mass="70808">MSRPKVLSHRLLPIAKSLSSGRSLTIRFPNLPWRKSSCQQHQALQSSWRRQFSAGKQRIVYQNTVSLTTAVAITVAVGASVGFAVGFSRAFNHPTTTESPIPVSTQSSIDKMSGSVLPGRPGNLTPEQEAKLRELWQLALQVFGVAEPHTQQPTSPNGKTPILSRTSTATTTDVDLHAASEKKKKSRLSFFKKPMKEEEEYRSETPNGTISDMSTPSSVSDIANGMKDDKHGMANAFRAALAGTSPADIRTAFWDMVKHDHPDALLLRFLRARKWDVNAALVMAISALHWRAEDAKVDSDVILRGEQGMLDLTRSENPADKKEGEDFMQQVRMGKSFLHGVDKEGRPICYVRVRLHKPGEQSEASLERFTVYTIETARMFLRSPVDTATVLFDMTDFGLANMDYTPVKFMIKCFEANYPESLGTVLVHKAPWVFQGVWRVIRGWLDPVVAGKVHFTNNNDDLGEYMDKSTIPKELSGPNSWSYHFEEPRPGENDLMENEQAKIALLKEHELLSRQYEEVVKEWIASKSSHSTAEKMSQTAESSFRQQRDDIAELLRANYWKLDPYVRARTVYDRTGELKTPAPPAGSTAVEGLAKQFSQSALQPPSHTSNRTSVESTAQSFATAKESWEDDLD</sequence>
<proteinExistence type="predicted"/>
<protein>
    <recommendedName>
        <fullName evidence="3">CRAL-TRIO domain-containing protein</fullName>
    </recommendedName>
</protein>
<feature type="compositionally biased region" description="Polar residues" evidence="1">
    <location>
        <begin position="204"/>
        <end position="221"/>
    </location>
</feature>
<dbReference type="SUPFAM" id="SSF46938">
    <property type="entry name" value="CRAL/TRIO N-terminal domain"/>
    <property type="match status" value="1"/>
</dbReference>
<dbReference type="AlphaFoldDB" id="A0A8H3Z8Z3"/>
<keyword evidence="2" id="KW-0812">Transmembrane</keyword>
<dbReference type="EMBL" id="WNWS01000046">
    <property type="protein sequence ID" value="KAE9984807.1"/>
    <property type="molecule type" value="Genomic_DNA"/>
</dbReference>
<dbReference type="InterPro" id="IPR052432">
    <property type="entry name" value="PITP/CRAL-TRIO"/>
</dbReference>
<feature type="region of interest" description="Disordered" evidence="1">
    <location>
        <begin position="147"/>
        <end position="227"/>
    </location>
</feature>
<dbReference type="SMART" id="SM00516">
    <property type="entry name" value="SEC14"/>
    <property type="match status" value="1"/>
</dbReference>
<evidence type="ECO:0000256" key="2">
    <source>
        <dbReference type="SAM" id="Phobius"/>
    </source>
</evidence>
<dbReference type="Pfam" id="PF03765">
    <property type="entry name" value="CRAL_TRIO_N"/>
    <property type="match status" value="1"/>
</dbReference>
<evidence type="ECO:0000259" key="3">
    <source>
        <dbReference type="PROSITE" id="PS50191"/>
    </source>
</evidence>
<evidence type="ECO:0000313" key="4">
    <source>
        <dbReference type="EMBL" id="KAE9984807.1"/>
    </source>
</evidence>
<dbReference type="SUPFAM" id="SSF52087">
    <property type="entry name" value="CRAL/TRIO domain"/>
    <property type="match status" value="1"/>
</dbReference>
<dbReference type="SMART" id="SM01100">
    <property type="entry name" value="CRAL_TRIO_N"/>
    <property type="match status" value="1"/>
</dbReference>
<dbReference type="Gene3D" id="3.40.525.10">
    <property type="entry name" value="CRAL-TRIO lipid binding domain"/>
    <property type="match status" value="1"/>
</dbReference>
<dbReference type="InterPro" id="IPR001251">
    <property type="entry name" value="CRAL-TRIO_dom"/>
</dbReference>
<accession>A0A8H3Z8Z3</accession>
<feature type="transmembrane region" description="Helical" evidence="2">
    <location>
        <begin position="65"/>
        <end position="87"/>
    </location>
</feature>
<dbReference type="PANTHER" id="PTHR46590:SF1">
    <property type="entry name" value="PHOSPHATIDYLINOSITOL TRANSFER PROTEIN CSR1"/>
    <property type="match status" value="1"/>
</dbReference>
<gene>
    <name evidence="4" type="ORF">EG328_008208</name>
</gene>
<feature type="compositionally biased region" description="Polar residues" evidence="1">
    <location>
        <begin position="149"/>
        <end position="173"/>
    </location>
</feature>
<dbReference type="PANTHER" id="PTHR46590">
    <property type="entry name" value="PHOSPHATIDYLINOSITOL TRANSFER PROTEIN CSR1-RELATED"/>
    <property type="match status" value="1"/>
</dbReference>